<evidence type="ECO:0000313" key="2">
    <source>
        <dbReference type="EMBL" id="PED82341.1"/>
    </source>
</evidence>
<sequence length="60" mass="7222">MKFRKDWWLGFLGLIGVYKFPDVMDAFHGEKGWTACIGLIWFIWFGYFIPEKKDDEKKES</sequence>
<reference evidence="2 3" key="1">
    <citation type="submission" date="2017-09" db="EMBL/GenBank/DDBJ databases">
        <title>Large-scale bioinformatics analysis of Bacillus genomes uncovers conserved roles of natural products in bacterial physiology.</title>
        <authorList>
            <consortium name="Agbiome Team Llc"/>
            <person name="Bleich R.M."/>
            <person name="Grubbs K.J."/>
            <person name="Santa Maria K.C."/>
            <person name="Allen S.E."/>
            <person name="Farag S."/>
            <person name="Shank E.A."/>
            <person name="Bowers A."/>
        </authorList>
    </citation>
    <scope>NUCLEOTIDE SEQUENCE [LARGE SCALE GENOMIC DNA]</scope>
    <source>
        <strain evidence="2 3">AFS092012</strain>
    </source>
</reference>
<comment type="caution">
    <text evidence="2">The sequence shown here is derived from an EMBL/GenBank/DDBJ whole genome shotgun (WGS) entry which is preliminary data.</text>
</comment>
<accession>A0AA91VCA5</accession>
<organism evidence="2 3">
    <name type="scientific">Bacillus pseudomycoides</name>
    <dbReference type="NCBI Taxonomy" id="64104"/>
    <lineage>
        <taxon>Bacteria</taxon>
        <taxon>Bacillati</taxon>
        <taxon>Bacillota</taxon>
        <taxon>Bacilli</taxon>
        <taxon>Bacillales</taxon>
        <taxon>Bacillaceae</taxon>
        <taxon>Bacillus</taxon>
        <taxon>Bacillus cereus group</taxon>
    </lineage>
</organism>
<evidence type="ECO:0000313" key="3">
    <source>
        <dbReference type="Proteomes" id="UP000221020"/>
    </source>
</evidence>
<gene>
    <name evidence="2" type="ORF">CON65_12505</name>
</gene>
<dbReference type="RefSeq" id="WP_097899666.1">
    <property type="nucleotide sequence ID" value="NZ_NVOR01000037.1"/>
</dbReference>
<dbReference type="AlphaFoldDB" id="A0AA91VCA5"/>
<dbReference type="EMBL" id="NVOR01000037">
    <property type="protein sequence ID" value="PED82341.1"/>
    <property type="molecule type" value="Genomic_DNA"/>
</dbReference>
<keyword evidence="1" id="KW-1133">Transmembrane helix</keyword>
<keyword evidence="1" id="KW-0472">Membrane</keyword>
<keyword evidence="1" id="KW-0812">Transmembrane</keyword>
<evidence type="ECO:0000256" key="1">
    <source>
        <dbReference type="SAM" id="Phobius"/>
    </source>
</evidence>
<proteinExistence type="predicted"/>
<name>A0AA91VCA5_9BACI</name>
<dbReference type="Proteomes" id="UP000221020">
    <property type="component" value="Unassembled WGS sequence"/>
</dbReference>
<feature type="transmembrane region" description="Helical" evidence="1">
    <location>
        <begin position="32"/>
        <end position="50"/>
    </location>
</feature>
<protein>
    <submittedName>
        <fullName evidence="2">Uncharacterized protein</fullName>
    </submittedName>
</protein>